<evidence type="ECO:0000313" key="3">
    <source>
        <dbReference type="Proteomes" id="UP000887013"/>
    </source>
</evidence>
<sequence length="25" mass="3037">MENDAYPFASQDSMSIWRSWLSMKR</sequence>
<accession>A0A8X6PQ81</accession>
<protein>
    <submittedName>
        <fullName evidence="2">Uncharacterized protein</fullName>
    </submittedName>
</protein>
<reference evidence="2" key="1">
    <citation type="submission" date="2020-08" db="EMBL/GenBank/DDBJ databases">
        <title>Multicomponent nature underlies the extraordinary mechanical properties of spider dragline silk.</title>
        <authorList>
            <person name="Kono N."/>
            <person name="Nakamura H."/>
            <person name="Mori M."/>
            <person name="Yoshida Y."/>
            <person name="Ohtoshi R."/>
            <person name="Malay A.D."/>
            <person name="Moran D.A.P."/>
            <person name="Tomita M."/>
            <person name="Numata K."/>
            <person name="Arakawa K."/>
        </authorList>
    </citation>
    <scope>NUCLEOTIDE SEQUENCE</scope>
</reference>
<evidence type="ECO:0000313" key="1">
    <source>
        <dbReference type="EMBL" id="GFS79661.1"/>
    </source>
</evidence>
<feature type="non-terminal residue" evidence="2">
    <location>
        <position position="25"/>
    </location>
</feature>
<dbReference type="EMBL" id="BMAW01071033">
    <property type="protein sequence ID" value="GFT76189.1"/>
    <property type="molecule type" value="Genomic_DNA"/>
</dbReference>
<comment type="caution">
    <text evidence="2">The sequence shown here is derived from an EMBL/GenBank/DDBJ whole genome shotgun (WGS) entry which is preliminary data.</text>
</comment>
<keyword evidence="3" id="KW-1185">Reference proteome</keyword>
<organism evidence="2 3">
    <name type="scientific">Nephila pilipes</name>
    <name type="common">Giant wood spider</name>
    <name type="synonym">Nephila maculata</name>
    <dbReference type="NCBI Taxonomy" id="299642"/>
    <lineage>
        <taxon>Eukaryota</taxon>
        <taxon>Metazoa</taxon>
        <taxon>Ecdysozoa</taxon>
        <taxon>Arthropoda</taxon>
        <taxon>Chelicerata</taxon>
        <taxon>Arachnida</taxon>
        <taxon>Araneae</taxon>
        <taxon>Araneomorphae</taxon>
        <taxon>Entelegynae</taxon>
        <taxon>Araneoidea</taxon>
        <taxon>Nephilidae</taxon>
        <taxon>Nephila</taxon>
    </lineage>
</organism>
<dbReference type="EMBL" id="BMAW01097451">
    <property type="protein sequence ID" value="GFS79661.1"/>
    <property type="molecule type" value="Genomic_DNA"/>
</dbReference>
<dbReference type="AlphaFoldDB" id="A0A8X6PQ81"/>
<evidence type="ECO:0000313" key="2">
    <source>
        <dbReference type="EMBL" id="GFT76189.1"/>
    </source>
</evidence>
<name>A0A8X6PQ81_NEPPI</name>
<dbReference type="Proteomes" id="UP000887013">
    <property type="component" value="Unassembled WGS sequence"/>
</dbReference>
<proteinExistence type="predicted"/>
<gene>
    <name evidence="2" type="ORF">NPIL_434271</name>
    <name evidence="1" type="ORF">NPIL_51531</name>
</gene>